<evidence type="ECO:0000256" key="4">
    <source>
        <dbReference type="PIRSR" id="PIRSR603782-1"/>
    </source>
</evidence>
<dbReference type="CDD" id="cd02968">
    <property type="entry name" value="SCO"/>
    <property type="match status" value="1"/>
</dbReference>
<keyword evidence="8" id="KW-1185">Reference proteome</keyword>
<keyword evidence="4" id="KW-0479">Metal-binding</keyword>
<feature type="domain" description="Thioredoxin" evidence="6">
    <location>
        <begin position="1"/>
        <end position="166"/>
    </location>
</feature>
<proteinExistence type="inferred from homology"/>
<dbReference type="GO" id="GO:0005507">
    <property type="term" value="F:copper ion binding"/>
    <property type="evidence" value="ECO:0007669"/>
    <property type="project" value="UniProtKB-ARBA"/>
</dbReference>
<feature type="binding site" evidence="4">
    <location>
        <position position="39"/>
    </location>
    <ligand>
        <name>Cu cation</name>
        <dbReference type="ChEBI" id="CHEBI:23378"/>
    </ligand>
</feature>
<comment type="caution">
    <text evidence="7">The sequence shown here is derived from an EMBL/GenBank/DDBJ whole genome shotgun (WGS) entry which is preliminary data.</text>
</comment>
<dbReference type="InterPro" id="IPR036380">
    <property type="entry name" value="Isochorismatase-like_sf"/>
</dbReference>
<dbReference type="AlphaFoldDB" id="A0A8H5I5D4"/>
<feature type="binding site" evidence="4">
    <location>
        <position position="131"/>
    </location>
    <ligand>
        <name>Cu cation</name>
        <dbReference type="ChEBI" id="CHEBI:23378"/>
    </ligand>
</feature>
<gene>
    <name evidence="7" type="ORF">FMEXI_13908</name>
</gene>
<comment type="similarity">
    <text evidence="2">Belongs to the SCO1/2 family.</text>
</comment>
<dbReference type="Proteomes" id="UP000522262">
    <property type="component" value="Unassembled WGS sequence"/>
</dbReference>
<evidence type="ECO:0000256" key="2">
    <source>
        <dbReference type="ARBA" id="ARBA00010996"/>
    </source>
</evidence>
<feature type="binding site" evidence="4">
    <location>
        <position position="43"/>
    </location>
    <ligand>
        <name>Cu cation</name>
        <dbReference type="ChEBI" id="CHEBI:23378"/>
    </ligand>
</feature>
<protein>
    <submittedName>
        <fullName evidence="7">SCO2-like protein</fullName>
    </submittedName>
</protein>
<evidence type="ECO:0000313" key="7">
    <source>
        <dbReference type="EMBL" id="KAF5529829.1"/>
    </source>
</evidence>
<dbReference type="InterPro" id="IPR041411">
    <property type="entry name" value="Ldi"/>
</dbReference>
<dbReference type="Pfam" id="PF02630">
    <property type="entry name" value="SCO1-SenC"/>
    <property type="match status" value="1"/>
</dbReference>
<evidence type="ECO:0000256" key="1">
    <source>
        <dbReference type="ARBA" id="ARBA00006336"/>
    </source>
</evidence>
<dbReference type="PANTHER" id="PTHR12151">
    <property type="entry name" value="ELECTRON TRANSPORT PROTIN SCO1/SENC FAMILY MEMBER"/>
    <property type="match status" value="1"/>
</dbReference>
<dbReference type="PROSITE" id="PS51352">
    <property type="entry name" value="THIOREDOXIN_2"/>
    <property type="match status" value="1"/>
</dbReference>
<accession>A0A8H5I5D4</accession>
<feature type="disulfide bond" description="Redox-active" evidence="5">
    <location>
        <begin position="39"/>
        <end position="43"/>
    </location>
</feature>
<dbReference type="SUPFAM" id="SSF52499">
    <property type="entry name" value="Isochorismatase-like hydrolases"/>
    <property type="match status" value="1"/>
</dbReference>
<dbReference type="PANTHER" id="PTHR12151:SF25">
    <property type="entry name" value="LINALOOL DEHYDRATASE_ISOMERASE DOMAIN-CONTAINING PROTEIN"/>
    <property type="match status" value="1"/>
</dbReference>
<dbReference type="EMBL" id="JAAOAM010000533">
    <property type="protein sequence ID" value="KAF5529829.1"/>
    <property type="molecule type" value="Genomic_DNA"/>
</dbReference>
<evidence type="ECO:0000313" key="8">
    <source>
        <dbReference type="Proteomes" id="UP000522262"/>
    </source>
</evidence>
<comment type="similarity">
    <text evidence="1">Belongs to the isochorismatase family.</text>
</comment>
<dbReference type="InterPro" id="IPR003782">
    <property type="entry name" value="SCO1/SenC"/>
</dbReference>
<sequence length="902" mass="100189">MTTSTFKPTFSLLNHRGAVVTETDFHGKYTVVFFGFTNCKVVCPRAIERLKSALDGLGPEISKRINAVYISVDSERDTPSTLSDFLDKKGASNFIGLTGTKEQIESVRQAFHVFAQHKPDNSVPEGYTISHTAITFILGPDGQVVDNLNDNLNKEEVIKRLQKVFSMNLDAKVYTVSDQESTKAESHGKLNKKQVASIRHIGNLARQLKGDWSHMMGRWDLNDGFGAYRFQLAYSFYTLALAHFHRLPAAPGLFKSTMERMINKMLSPDCWYYWRDASTGGGIVRTPRTEGWVDPVTKDNIMYSAYVQTMALLYNSLFDDARYQNPGALTMTYDPVLWGDGAFTFEYDQNSLNDKVYWNMVESGFLGVACEPHCVFQICNQPPILGFRLSDALNGTTTAQEVTSGYVKAWEEFGGSLSQNGGYNTFVSTHNKMLYPSSGTGGDCWAALLMHAWRPQFVEDNYQKKRDEMIERLNDGTISLKVPTITSSASAVPPSPFAADAFGWVAALAAETGDEEVLHGMLAYADKHFSPVQMNGGLFYPRKDEIFDENGQYVQNTPMQGNAILPLARLNVSKGFQRLYENPWGPNNRHYSEPALDEVGQTIDVYRAVFLPKENILQFDIAVFEPGATGKMELTRVFNRGDWTLYSDIRKVAWGDSEQLLGSEPFVEAKSKNGNLVISISDTEIVSFPISFEIITMSTTPVDPSSPIAYGPSETALLLLDWYTLFIEKLAGPTAEPALKVAVELRNWAKAHNITVVHCLIDANGTPYPACKGVDRFQGLLQVMKTLEEPEPAELRADDKDELTFHRVPGHISALKSPGLLDYLKKRGIKSLVLSGLSTSGCVLRTAITTTDAEFATTVISDACADGDEELHRIILDKIVPSRGHVKSAAEFQKEFEGARNV</sequence>
<dbReference type="GO" id="GO:0045454">
    <property type="term" value="P:cell redox homeostasis"/>
    <property type="evidence" value="ECO:0007669"/>
    <property type="project" value="UniProtKB-ARBA"/>
</dbReference>
<dbReference type="Gene3D" id="3.40.50.850">
    <property type="entry name" value="Isochorismatase-like"/>
    <property type="match status" value="1"/>
</dbReference>
<dbReference type="Pfam" id="PF00857">
    <property type="entry name" value="Isochorismatase"/>
    <property type="match status" value="1"/>
</dbReference>
<evidence type="ECO:0000256" key="3">
    <source>
        <dbReference type="ARBA" id="ARBA00023008"/>
    </source>
</evidence>
<dbReference type="Pfam" id="PF18566">
    <property type="entry name" value="Ldi"/>
    <property type="match status" value="1"/>
</dbReference>
<evidence type="ECO:0000256" key="5">
    <source>
        <dbReference type="PIRSR" id="PIRSR603782-2"/>
    </source>
</evidence>
<dbReference type="Gene3D" id="3.40.30.10">
    <property type="entry name" value="Glutaredoxin"/>
    <property type="match status" value="1"/>
</dbReference>
<dbReference type="SUPFAM" id="SSF52833">
    <property type="entry name" value="Thioredoxin-like"/>
    <property type="match status" value="1"/>
</dbReference>
<keyword evidence="5" id="KW-1015">Disulfide bond</keyword>
<dbReference type="CDD" id="cd00431">
    <property type="entry name" value="cysteine_hydrolases"/>
    <property type="match status" value="1"/>
</dbReference>
<keyword evidence="3 4" id="KW-0186">Copper</keyword>
<evidence type="ECO:0000259" key="6">
    <source>
        <dbReference type="PROSITE" id="PS51352"/>
    </source>
</evidence>
<dbReference type="InterPro" id="IPR000868">
    <property type="entry name" value="Isochorismatase-like_dom"/>
</dbReference>
<dbReference type="InterPro" id="IPR013766">
    <property type="entry name" value="Thioredoxin_domain"/>
</dbReference>
<dbReference type="FunFam" id="3.40.30.10:FF:000013">
    <property type="entry name" value="Blast:Protein SCO1 homolog, mitochondrial"/>
    <property type="match status" value="1"/>
</dbReference>
<organism evidence="7 8">
    <name type="scientific">Fusarium mexicanum</name>
    <dbReference type="NCBI Taxonomy" id="751941"/>
    <lineage>
        <taxon>Eukaryota</taxon>
        <taxon>Fungi</taxon>
        <taxon>Dikarya</taxon>
        <taxon>Ascomycota</taxon>
        <taxon>Pezizomycotina</taxon>
        <taxon>Sordariomycetes</taxon>
        <taxon>Hypocreomycetidae</taxon>
        <taxon>Hypocreales</taxon>
        <taxon>Nectriaceae</taxon>
        <taxon>Fusarium</taxon>
        <taxon>Fusarium fujikuroi species complex</taxon>
    </lineage>
</organism>
<reference evidence="7 8" key="1">
    <citation type="submission" date="2020-05" db="EMBL/GenBank/DDBJ databases">
        <title>Identification and distribution of gene clusters putatively required for synthesis of sphingolipid metabolism inhibitors in phylogenetically diverse species of the filamentous fungus Fusarium.</title>
        <authorList>
            <person name="Kim H.-S."/>
            <person name="Busman M."/>
            <person name="Brown D.W."/>
            <person name="Divon H."/>
            <person name="Uhlig S."/>
            <person name="Proctor R.H."/>
        </authorList>
    </citation>
    <scope>NUCLEOTIDE SEQUENCE [LARGE SCALE GENOMIC DNA]</scope>
    <source>
        <strain evidence="7 8">NRRL 53147</strain>
    </source>
</reference>
<name>A0A8H5I5D4_9HYPO</name>
<dbReference type="InterPro" id="IPR036249">
    <property type="entry name" value="Thioredoxin-like_sf"/>
</dbReference>